<evidence type="ECO:0000256" key="7">
    <source>
        <dbReference type="SAM" id="MobiDB-lite"/>
    </source>
</evidence>
<dbReference type="GO" id="GO:0005524">
    <property type="term" value="F:ATP binding"/>
    <property type="evidence" value="ECO:0007669"/>
    <property type="project" value="UniProtKB-KW"/>
</dbReference>
<feature type="region of interest" description="Disordered" evidence="7">
    <location>
        <begin position="515"/>
        <end position="537"/>
    </location>
</feature>
<reference evidence="9" key="1">
    <citation type="submission" date="2022-11" db="EMBL/GenBank/DDBJ databases">
        <authorList>
            <person name="Scott C."/>
            <person name="Bruce N."/>
        </authorList>
    </citation>
    <scope>NUCLEOTIDE SEQUENCE</scope>
</reference>
<protein>
    <recommendedName>
        <fullName evidence="1">RNA helicase</fullName>
        <ecNumber evidence="1">3.6.4.13</ecNumber>
    </recommendedName>
</protein>
<dbReference type="Pfam" id="PF24385">
    <property type="entry name" value="DSRM_DHX29"/>
    <property type="match status" value="1"/>
</dbReference>
<dbReference type="Gene3D" id="1.20.120.1080">
    <property type="match status" value="1"/>
</dbReference>
<feature type="compositionally biased region" description="Low complexity" evidence="7">
    <location>
        <begin position="17"/>
        <end position="34"/>
    </location>
</feature>
<feature type="region of interest" description="Disordered" evidence="7">
    <location>
        <begin position="1"/>
        <end position="78"/>
    </location>
</feature>
<keyword evidence="2" id="KW-0547">Nucleotide-binding</keyword>
<gene>
    <name evidence="9" type="ORF">PPNO1_LOCUS46</name>
</gene>
<feature type="compositionally biased region" description="Gly residues" evidence="7">
    <location>
        <begin position="35"/>
        <end position="52"/>
    </location>
</feature>
<dbReference type="EMBL" id="CALLCH030000001">
    <property type="protein sequence ID" value="CAI4210239.1"/>
    <property type="molecule type" value="Genomic_DNA"/>
</dbReference>
<sequence>MDGREVGEQQLTEPGKAKAAPAAPPVKDASSGGPSSRGGGSGGPGSGSGSGPKGKKGAPDPSQQVPESHLLAPPKPTVKQIIGGSSWTGKLPVNLFNELCQKQKWNQPVYDMKKTPEGFSCWVSLSAKDPKTQELIKLEPFKIPASHKHLLTKPTALEARHYAATYALFRVCSMQNRHAVLPPDFRSLWKEFASLKTQDVKDGKEWMYSADPFKTYRDREDAKAAAEKKRQEAKAAAEKAKSMPGASGLALRGSVLDSSGKPSNLMKGWSIAPKIEMGKRVRVQLEGLLRRTSTWNPYGVQIPADERKRIVAEFTRLGFRPSHIEEAASYCKDKEETLEWLLIHVPEDDLPSWALPESYAAGISVGATDLKREAAIKRLSLPGYSVDLCRQRILLDKADDAAPDTTENDDDGLYFGTPEENWQEETESLESVFGDKFKRESTSLIQLLLGIVANLPSYIKLALLRKALEYVEESLKGEPMKMYFVVDWIQQNIHGIVENPGNLLDISSVSSAASESHTAGAKPLRSGRRRPPAPKPIKWASDIASTAAWQQRQETPGWREMLAGRKKLPAWRVKEQIVRTVAQNNVTIISGETGSGKSTQSVQFILDDLYSEGLGKCVNMFVTQPRRISALGLADRVAEERCSKVGGRIEDVIASIADVSHIVVDEVHERSLDTDFLLTIIREVMRRKNDVLKLVLMSATLDAASFRNYFAAEGLSVGLVEIEGRTFPVEDYYLDDIVHLTGFQPDGYDQYYGDGGLDGEAVGKTIQKLGHRINYSLIAETARAIDSELLAAKKAGASSKRKVVVATNVAETSITIDDIVAVIDSGKVKETTFDPQNNMRKLEENWASRAASDGRAARAEIRRVPLEQLCLSVRAMGIRDVTDFLGRSPTPPDATAVEGAIKILRRMGALDGDELTALGRQLSMIPADLRCGKLMIYGSIFGCLDDSVTVAAILSTKCPFVAPAEKRDLARDARAHFSRGDGDLLTDLNAFQQWNSMMRNRVPQRQVRAFCEENFLSYQTLSDIASTRIQYYAALSEAGITSPSSVSDSGPRSSSSSPFSSSSPAGASSPDISNNSLLRAVTAAAFTPQIARIQFPDKKFISSVSGAVEMDPEARMIKYFTQDNGRVFIHPSSTLFGAQSFPSGAAFVSYFSLISTSKIFIRDLTPLNAYTLLLFAGPITLDTLGRGLLLDGWLRLRGWARVGVLASRLRRLLDGVIARRVEGDELDRGLKPQRGQWAWRARRRRGHQSRHAARRV</sequence>
<feature type="compositionally biased region" description="Low complexity" evidence="7">
    <location>
        <begin position="1042"/>
        <end position="1070"/>
    </location>
</feature>
<evidence type="ECO:0000256" key="1">
    <source>
        <dbReference type="ARBA" id="ARBA00012552"/>
    </source>
</evidence>
<keyword evidence="5" id="KW-0067">ATP-binding</keyword>
<evidence type="ECO:0000256" key="6">
    <source>
        <dbReference type="SAM" id="Coils"/>
    </source>
</evidence>
<comment type="caution">
    <text evidence="9">The sequence shown here is derived from an EMBL/GenBank/DDBJ whole genome shotgun (WGS) entry which is preliminary data.</text>
</comment>
<dbReference type="AlphaFoldDB" id="A0A9P1GUG7"/>
<keyword evidence="10" id="KW-1185">Reference proteome</keyword>
<dbReference type="InterPro" id="IPR007502">
    <property type="entry name" value="Helicase-assoc_dom"/>
</dbReference>
<evidence type="ECO:0000259" key="8">
    <source>
        <dbReference type="PROSITE" id="PS51192"/>
    </source>
</evidence>
<evidence type="ECO:0000256" key="5">
    <source>
        <dbReference type="ARBA" id="ARBA00022840"/>
    </source>
</evidence>
<dbReference type="InterPro" id="IPR056328">
    <property type="entry name" value="DSRM_DHX29"/>
</dbReference>
<dbReference type="InterPro" id="IPR048333">
    <property type="entry name" value="HA2_WH"/>
</dbReference>
<dbReference type="InterPro" id="IPR027417">
    <property type="entry name" value="P-loop_NTPase"/>
</dbReference>
<evidence type="ECO:0000256" key="2">
    <source>
        <dbReference type="ARBA" id="ARBA00022741"/>
    </source>
</evidence>
<dbReference type="SUPFAM" id="SSF54768">
    <property type="entry name" value="dsRNA-binding domain-like"/>
    <property type="match status" value="1"/>
</dbReference>
<dbReference type="SMART" id="SM00847">
    <property type="entry name" value="HA2"/>
    <property type="match status" value="1"/>
</dbReference>
<dbReference type="Gene3D" id="3.40.50.300">
    <property type="entry name" value="P-loop containing nucleotide triphosphate hydrolases"/>
    <property type="match status" value="3"/>
</dbReference>
<dbReference type="EC" id="3.6.4.13" evidence="1"/>
<dbReference type="GO" id="GO:1990904">
    <property type="term" value="C:ribonucleoprotein complex"/>
    <property type="evidence" value="ECO:0007669"/>
    <property type="project" value="UniProtKB-ARBA"/>
</dbReference>
<dbReference type="PANTHER" id="PTHR18934:SF267">
    <property type="entry name" value="ATP-DEPENDENT RNA HELICASE YLR419W-RELATED"/>
    <property type="match status" value="1"/>
</dbReference>
<organism evidence="9 10">
    <name type="scientific">Parascedosporium putredinis</name>
    <dbReference type="NCBI Taxonomy" id="1442378"/>
    <lineage>
        <taxon>Eukaryota</taxon>
        <taxon>Fungi</taxon>
        <taxon>Dikarya</taxon>
        <taxon>Ascomycota</taxon>
        <taxon>Pezizomycotina</taxon>
        <taxon>Sordariomycetes</taxon>
        <taxon>Hypocreomycetidae</taxon>
        <taxon>Microascales</taxon>
        <taxon>Microascaceae</taxon>
        <taxon>Parascedosporium</taxon>
    </lineage>
</organism>
<dbReference type="CDD" id="cd18791">
    <property type="entry name" value="SF2_C_RHA"/>
    <property type="match status" value="1"/>
</dbReference>
<dbReference type="GO" id="GO:0016787">
    <property type="term" value="F:hydrolase activity"/>
    <property type="evidence" value="ECO:0007669"/>
    <property type="project" value="UniProtKB-KW"/>
</dbReference>
<evidence type="ECO:0000256" key="3">
    <source>
        <dbReference type="ARBA" id="ARBA00022801"/>
    </source>
</evidence>
<dbReference type="GO" id="GO:0003724">
    <property type="term" value="F:RNA helicase activity"/>
    <property type="evidence" value="ECO:0007669"/>
    <property type="project" value="UniProtKB-EC"/>
</dbReference>
<dbReference type="Pfam" id="PF07717">
    <property type="entry name" value="OB_NTP_bind"/>
    <property type="match status" value="1"/>
</dbReference>
<evidence type="ECO:0000313" key="9">
    <source>
        <dbReference type="EMBL" id="CAI4210239.1"/>
    </source>
</evidence>
<keyword evidence="3" id="KW-0378">Hydrolase</keyword>
<dbReference type="PROSITE" id="PS00690">
    <property type="entry name" value="DEAH_ATP_HELICASE"/>
    <property type="match status" value="1"/>
</dbReference>
<keyword evidence="4" id="KW-0347">Helicase</keyword>
<dbReference type="Proteomes" id="UP000838763">
    <property type="component" value="Unassembled WGS sequence"/>
</dbReference>
<feature type="domain" description="Helicase ATP-binding" evidence="8">
    <location>
        <begin position="578"/>
        <end position="719"/>
    </location>
</feature>
<dbReference type="SUPFAM" id="SSF52540">
    <property type="entry name" value="P-loop containing nucleoside triphosphate hydrolases"/>
    <property type="match status" value="1"/>
</dbReference>
<name>A0A9P1GUG7_9PEZI</name>
<evidence type="ECO:0000256" key="4">
    <source>
        <dbReference type="ARBA" id="ARBA00022806"/>
    </source>
</evidence>
<dbReference type="Pfam" id="PF04408">
    <property type="entry name" value="WHD_HA2"/>
    <property type="match status" value="1"/>
</dbReference>
<dbReference type="GO" id="GO:0003723">
    <property type="term" value="F:RNA binding"/>
    <property type="evidence" value="ECO:0007669"/>
    <property type="project" value="TreeGrafter"/>
</dbReference>
<dbReference type="InterPro" id="IPR016135">
    <property type="entry name" value="UBQ-conjugating_enzyme/RWD"/>
</dbReference>
<proteinExistence type="predicted"/>
<dbReference type="InterPro" id="IPR011709">
    <property type="entry name" value="DEAD-box_helicase_OB_fold"/>
</dbReference>
<feature type="region of interest" description="Disordered" evidence="7">
    <location>
        <begin position="1041"/>
        <end position="1070"/>
    </location>
</feature>
<dbReference type="OrthoDB" id="5600252at2759"/>
<accession>A0A9P1GUG7</accession>
<dbReference type="Pfam" id="PF26026">
    <property type="entry name" value="RNA_hel_CTD"/>
    <property type="match status" value="1"/>
</dbReference>
<keyword evidence="6" id="KW-0175">Coiled coil</keyword>
<feature type="coiled-coil region" evidence="6">
    <location>
        <begin position="216"/>
        <end position="243"/>
    </location>
</feature>
<dbReference type="SMART" id="SM00487">
    <property type="entry name" value="DEXDc"/>
    <property type="match status" value="1"/>
</dbReference>
<evidence type="ECO:0000313" key="10">
    <source>
        <dbReference type="Proteomes" id="UP000838763"/>
    </source>
</evidence>
<dbReference type="Pfam" id="PF21010">
    <property type="entry name" value="HA2_C"/>
    <property type="match status" value="1"/>
</dbReference>
<dbReference type="PANTHER" id="PTHR18934">
    <property type="entry name" value="ATP-DEPENDENT RNA HELICASE"/>
    <property type="match status" value="1"/>
</dbReference>
<dbReference type="PROSITE" id="PS51192">
    <property type="entry name" value="HELICASE_ATP_BIND_1"/>
    <property type="match status" value="1"/>
</dbReference>
<dbReference type="InterPro" id="IPR002464">
    <property type="entry name" value="DNA/RNA_helicase_DEAH_CS"/>
</dbReference>
<dbReference type="InterPro" id="IPR014001">
    <property type="entry name" value="Helicase_ATP-bd"/>
</dbReference>
<dbReference type="CDD" id="cd17917">
    <property type="entry name" value="DEXHc_RHA-like"/>
    <property type="match status" value="1"/>
</dbReference>
<dbReference type="InterPro" id="IPR059023">
    <property type="entry name" value="RNA_hel_CTD"/>
</dbReference>
<dbReference type="SUPFAM" id="SSF54495">
    <property type="entry name" value="UBC-like"/>
    <property type="match status" value="1"/>
</dbReference>